<dbReference type="PANTHER" id="PTHR33116">
    <property type="entry name" value="REVERSE TRANSCRIPTASE ZINC-BINDING DOMAIN-CONTAINING PROTEIN-RELATED-RELATED"/>
    <property type="match status" value="1"/>
</dbReference>
<reference evidence="2" key="1">
    <citation type="journal article" date="2022" name="Int. J. Mol. Sci.">
        <title>Draft Genome of Tanacetum Coccineum: Genomic Comparison of Closely Related Tanacetum-Family Plants.</title>
        <authorList>
            <person name="Yamashiro T."/>
            <person name="Shiraishi A."/>
            <person name="Nakayama K."/>
            <person name="Satake H."/>
        </authorList>
    </citation>
    <scope>NUCLEOTIDE SEQUENCE</scope>
</reference>
<organism evidence="2 3">
    <name type="scientific">Tanacetum coccineum</name>
    <dbReference type="NCBI Taxonomy" id="301880"/>
    <lineage>
        <taxon>Eukaryota</taxon>
        <taxon>Viridiplantae</taxon>
        <taxon>Streptophyta</taxon>
        <taxon>Embryophyta</taxon>
        <taxon>Tracheophyta</taxon>
        <taxon>Spermatophyta</taxon>
        <taxon>Magnoliopsida</taxon>
        <taxon>eudicotyledons</taxon>
        <taxon>Gunneridae</taxon>
        <taxon>Pentapetalae</taxon>
        <taxon>asterids</taxon>
        <taxon>campanulids</taxon>
        <taxon>Asterales</taxon>
        <taxon>Asteraceae</taxon>
        <taxon>Asteroideae</taxon>
        <taxon>Anthemideae</taxon>
        <taxon>Anthemidinae</taxon>
        <taxon>Tanacetum</taxon>
    </lineage>
</organism>
<comment type="caution">
    <text evidence="2">The sequence shown here is derived from an EMBL/GenBank/DDBJ whole genome shotgun (WGS) entry which is preliminary data.</text>
</comment>
<keyword evidence="2" id="KW-0695">RNA-directed DNA polymerase</keyword>
<gene>
    <name evidence="2" type="ORF">Tco_0990248</name>
</gene>
<dbReference type="GO" id="GO:0003964">
    <property type="term" value="F:RNA-directed DNA polymerase activity"/>
    <property type="evidence" value="ECO:0007669"/>
    <property type="project" value="UniProtKB-KW"/>
</dbReference>
<dbReference type="EMBL" id="BQNB010016736">
    <property type="protein sequence ID" value="GJT55194.1"/>
    <property type="molecule type" value="Genomic_DNA"/>
</dbReference>
<evidence type="ECO:0000313" key="2">
    <source>
        <dbReference type="EMBL" id="GJT55194.1"/>
    </source>
</evidence>
<dbReference type="InterPro" id="IPR000477">
    <property type="entry name" value="RT_dom"/>
</dbReference>
<feature type="domain" description="Reverse transcriptase" evidence="1">
    <location>
        <begin position="1"/>
        <end position="184"/>
    </location>
</feature>
<name>A0ABQ5EWL0_9ASTR</name>
<dbReference type="Pfam" id="PF00078">
    <property type="entry name" value="RVT_1"/>
    <property type="match status" value="1"/>
</dbReference>
<dbReference type="Proteomes" id="UP001151760">
    <property type="component" value="Unassembled WGS sequence"/>
</dbReference>
<reference evidence="2" key="2">
    <citation type="submission" date="2022-01" db="EMBL/GenBank/DDBJ databases">
        <authorList>
            <person name="Yamashiro T."/>
            <person name="Shiraishi A."/>
            <person name="Satake H."/>
            <person name="Nakayama K."/>
        </authorList>
    </citation>
    <scope>NUCLEOTIDE SEQUENCE</scope>
</reference>
<dbReference type="InterPro" id="IPR043502">
    <property type="entry name" value="DNA/RNA_pol_sf"/>
</dbReference>
<keyword evidence="3" id="KW-1185">Reference proteome</keyword>
<proteinExistence type="predicted"/>
<keyword evidence="2" id="KW-0548">Nucleotidyltransferase</keyword>
<evidence type="ECO:0000313" key="3">
    <source>
        <dbReference type="Proteomes" id="UP001151760"/>
    </source>
</evidence>
<dbReference type="PROSITE" id="PS50878">
    <property type="entry name" value="RT_POL"/>
    <property type="match status" value="1"/>
</dbReference>
<evidence type="ECO:0000259" key="1">
    <source>
        <dbReference type="PROSITE" id="PS50878"/>
    </source>
</evidence>
<dbReference type="SUPFAM" id="SSF56672">
    <property type="entry name" value="DNA/RNA polymerases"/>
    <property type="match status" value="1"/>
</dbReference>
<sequence>MFLKVDFEKAFDNLNWSFLDSIINQMGFSSKWRNWISHCLNSAFASVLINGSLTKEFKFEKGLRQGDPLSPFLFLIAIEALNVALLQARSNNIFHGTKVEKDNIHISHIQFVDDALIIGEWSLRNAMNLSRILTCFHLALGLKVNYNKSKLNGIGVTSIELNSLASAICCLPYHFSCTYLGFPISAKTSRCANWNTLIDKFQKRLSTPLEVINKLEGLGRKLFWGGNMDDKKDFLDCME</sequence>
<dbReference type="PANTHER" id="PTHR33116:SF77">
    <property type="entry name" value="RNA-DIRECTED DNA POLYMERASE"/>
    <property type="match status" value="1"/>
</dbReference>
<accession>A0ABQ5EWL0</accession>
<keyword evidence="2" id="KW-0808">Transferase</keyword>
<protein>
    <submittedName>
        <fullName evidence="2">RNA-directed DNA polymerase, eukaryota, reverse transcriptase zinc-binding domain protein</fullName>
    </submittedName>
</protein>